<feature type="region of interest" description="Disordered" evidence="1">
    <location>
        <begin position="163"/>
        <end position="185"/>
    </location>
</feature>
<comment type="caution">
    <text evidence="3">The sequence shown here is derived from an EMBL/GenBank/DDBJ whole genome shotgun (WGS) entry which is preliminary data.</text>
</comment>
<accession>A0A2W7P6G3</accession>
<proteinExistence type="predicted"/>
<sequence>MKAMLGLVFLFAVAVVLMAMLKSAASNRSSSGDFRFGRRSPFLRQDEIHLYERLTAALRDTHVFPQVAMSAFVEHKGRSHAARNLFAQKYVDYLVCERQTMRPLYVIELDGASHSSARAQKRDKQKNDVLASAGIPIMRYKSKDVDLSTILSDYISVVPPQPAKGVGASVAEDERKLPVGRTPMA</sequence>
<reference evidence="3" key="1">
    <citation type="submission" date="2018-06" db="EMBL/GenBank/DDBJ databases">
        <title>Genomic Encyclopedia of Type Strains, Phase IV (KMG-V): Genome sequencing to study the core and pangenomes of soil and plant-associated prokaryotes.</title>
        <authorList>
            <person name="Whitman W."/>
        </authorList>
    </citation>
    <scope>NUCLEOTIDE SEQUENCE [LARGE SCALE GENOMIC DNA]</scope>
    <source>
        <strain evidence="3">MLR2-44</strain>
    </source>
</reference>
<dbReference type="InterPro" id="IPR024402">
    <property type="entry name" value="DUF2726"/>
</dbReference>
<gene>
    <name evidence="3" type="ORF">C7416_106222</name>
</gene>
<protein>
    <submittedName>
        <fullName evidence="3">Uncharacterized protein DUF2726</fullName>
    </submittedName>
</protein>
<evidence type="ECO:0000256" key="1">
    <source>
        <dbReference type="SAM" id="MobiDB-lite"/>
    </source>
</evidence>
<evidence type="ECO:0000313" key="4">
    <source>
        <dbReference type="Proteomes" id="UP000249638"/>
    </source>
</evidence>
<keyword evidence="4" id="KW-1185">Reference proteome</keyword>
<dbReference type="EMBL" id="QKZN01000006">
    <property type="protein sequence ID" value="PZX26933.1"/>
    <property type="molecule type" value="Genomic_DNA"/>
</dbReference>
<dbReference type="AlphaFoldDB" id="A0A2W7P6G3"/>
<organism evidence="3 4">
    <name type="scientific">Cupriavidus phytorum</name>
    <dbReference type="NCBI Taxonomy" id="3024399"/>
    <lineage>
        <taxon>Bacteria</taxon>
        <taxon>Pseudomonadati</taxon>
        <taxon>Pseudomonadota</taxon>
        <taxon>Betaproteobacteria</taxon>
        <taxon>Burkholderiales</taxon>
        <taxon>Burkholderiaceae</taxon>
        <taxon>Cupriavidus</taxon>
    </lineage>
</organism>
<dbReference type="Pfam" id="PF10881">
    <property type="entry name" value="DUF2726"/>
    <property type="match status" value="1"/>
</dbReference>
<name>A0A2W7P6G3_9BURK</name>
<evidence type="ECO:0000259" key="2">
    <source>
        <dbReference type="Pfam" id="PF10881"/>
    </source>
</evidence>
<dbReference type="Proteomes" id="UP000249638">
    <property type="component" value="Unassembled WGS sequence"/>
</dbReference>
<feature type="domain" description="DUF2726" evidence="2">
    <location>
        <begin position="41"/>
        <end position="155"/>
    </location>
</feature>
<dbReference type="Gene3D" id="3.40.960.10">
    <property type="entry name" value="VSR Endonuclease"/>
    <property type="match status" value="1"/>
</dbReference>
<evidence type="ECO:0000313" key="3">
    <source>
        <dbReference type="EMBL" id="PZX26933.1"/>
    </source>
</evidence>